<dbReference type="Gene3D" id="3.40.630.30">
    <property type="match status" value="1"/>
</dbReference>
<dbReference type="PROSITE" id="PS51186">
    <property type="entry name" value="GNAT"/>
    <property type="match status" value="1"/>
</dbReference>
<dbReference type="AlphaFoldDB" id="A0A0G3H8S3"/>
<evidence type="ECO:0000259" key="1">
    <source>
        <dbReference type="PROSITE" id="PS51186"/>
    </source>
</evidence>
<dbReference type="RefSeq" id="WP_047252076.1">
    <property type="nucleotide sequence ID" value="NZ_CP011545.1"/>
</dbReference>
<accession>A0A0G3H8S3</accession>
<dbReference type="Proteomes" id="UP000035540">
    <property type="component" value="Chromosome"/>
</dbReference>
<dbReference type="GO" id="GO:0016747">
    <property type="term" value="F:acyltransferase activity, transferring groups other than amino-acyl groups"/>
    <property type="evidence" value="ECO:0007669"/>
    <property type="project" value="InterPro"/>
</dbReference>
<keyword evidence="3" id="KW-1185">Reference proteome</keyword>
<gene>
    <name evidence="2" type="ORF">CTEST_00560</name>
</gene>
<dbReference type="KEGG" id="cted:CTEST_00560"/>
<dbReference type="InterPro" id="IPR000182">
    <property type="entry name" value="GNAT_dom"/>
</dbReference>
<name>A0A0G3H8S3_9CORY</name>
<dbReference type="SUPFAM" id="SSF55729">
    <property type="entry name" value="Acyl-CoA N-acyltransferases (Nat)"/>
    <property type="match status" value="1"/>
</dbReference>
<dbReference type="InterPro" id="IPR016181">
    <property type="entry name" value="Acyl_CoA_acyltransferase"/>
</dbReference>
<keyword evidence="2" id="KW-0808">Transferase</keyword>
<dbReference type="OrthoDB" id="9797178at2"/>
<dbReference type="EMBL" id="CP011545">
    <property type="protein sequence ID" value="AKK07582.1"/>
    <property type="molecule type" value="Genomic_DNA"/>
</dbReference>
<dbReference type="STRING" id="136857.CTEST_00560"/>
<reference evidence="3" key="2">
    <citation type="submission" date="2015-05" db="EMBL/GenBank/DDBJ databases">
        <title>Complete genome sequence of Corynebacterium testudinoris DSM 44614, recovered from necrotic lesions in the mouth of a tortoise.</title>
        <authorList>
            <person name="Ruckert C."/>
            <person name="Albersmeier A."/>
            <person name="Winkler A."/>
            <person name="Tauch A."/>
        </authorList>
    </citation>
    <scope>NUCLEOTIDE SEQUENCE [LARGE SCALE GENOMIC DNA]</scope>
    <source>
        <strain evidence="3">DSM 44614</strain>
    </source>
</reference>
<dbReference type="PANTHER" id="PTHR43617:SF2">
    <property type="entry name" value="UPF0039 PROTEIN SLL0451"/>
    <property type="match status" value="1"/>
</dbReference>
<reference evidence="2 3" key="1">
    <citation type="journal article" date="2015" name="Genome Announc.">
        <title>Complete Genome Sequence of the Type Strain Corynebacterium testudinoris DSM 44614, Recovered from Necrotic Lesions in the Mouth of a Tortoise.</title>
        <authorList>
            <person name="Ruckert C."/>
            <person name="Kriete M."/>
            <person name="Jaenicke S."/>
            <person name="Winkler A."/>
            <person name="Tauch A."/>
        </authorList>
    </citation>
    <scope>NUCLEOTIDE SEQUENCE [LARGE SCALE GENOMIC DNA]</scope>
    <source>
        <strain evidence="2 3">DSM 44614</strain>
    </source>
</reference>
<sequence>MDTFTIRRETESDISAIRDLTLRAFRDMPYSDQKESQIVEMLRDADALTFSLIAVKGASVVGHIAASPVSIEDGCEKWFGIGPISVDPDRQGAGIGSQLMARALDELRSLDADGAVALGDPAFYRRFGFDRYEELTFPGVDQSYFLAIPLTDAAVPLGTVTYHQAFYL</sequence>
<evidence type="ECO:0000313" key="2">
    <source>
        <dbReference type="EMBL" id="AKK07582.1"/>
    </source>
</evidence>
<organism evidence="2 3">
    <name type="scientific">Corynebacterium testudinoris</name>
    <dbReference type="NCBI Taxonomy" id="136857"/>
    <lineage>
        <taxon>Bacteria</taxon>
        <taxon>Bacillati</taxon>
        <taxon>Actinomycetota</taxon>
        <taxon>Actinomycetes</taxon>
        <taxon>Mycobacteriales</taxon>
        <taxon>Corynebacteriaceae</taxon>
        <taxon>Corynebacterium</taxon>
    </lineage>
</organism>
<dbReference type="Pfam" id="PF13527">
    <property type="entry name" value="Acetyltransf_9"/>
    <property type="match status" value="1"/>
</dbReference>
<dbReference type="InterPro" id="IPR050276">
    <property type="entry name" value="MshD_Acetyltransferase"/>
</dbReference>
<proteinExistence type="predicted"/>
<dbReference type="PATRIC" id="fig|136857.5.peg.111"/>
<dbReference type="PANTHER" id="PTHR43617">
    <property type="entry name" value="L-AMINO ACID N-ACETYLTRANSFERASE"/>
    <property type="match status" value="1"/>
</dbReference>
<dbReference type="EC" id="2.3.1.-" evidence="2"/>
<evidence type="ECO:0000313" key="3">
    <source>
        <dbReference type="Proteomes" id="UP000035540"/>
    </source>
</evidence>
<dbReference type="CDD" id="cd04301">
    <property type="entry name" value="NAT_SF"/>
    <property type="match status" value="1"/>
</dbReference>
<feature type="domain" description="N-acetyltransferase" evidence="1">
    <location>
        <begin position="4"/>
        <end position="151"/>
    </location>
</feature>
<keyword evidence="2" id="KW-0012">Acyltransferase</keyword>
<protein>
    <submittedName>
        <fullName evidence="2">Putative acetyltransferase</fullName>
        <ecNumber evidence="2">2.3.1.-</ecNumber>
    </submittedName>
</protein>